<name>A0A6V7XZH1_MELEN</name>
<dbReference type="GO" id="GO:0016020">
    <property type="term" value="C:membrane"/>
    <property type="evidence" value="ECO:0007669"/>
    <property type="project" value="InterPro"/>
</dbReference>
<sequence>MMWRTASLYVIGKQLNRSIYFDGNYKCFYEYKEEFRDIFENNYKIFKFMRPKKQHVKIVSFGERCCHYDSPDRLTDESAQLIKIWGNYLQSFKYLRNYKKQIRKFFAFSTQNKLKAYQFAQKLFKSQSIINQEFKICVHTRRGDFVELQQSTNKYFTEKAISYILNSVKKRYLNISIILFGDDNNFMNHIEIADNVTIYTPTIRSRAVNLCFAINYCNSLLITAPTSTYAWWMGYLLPEGSPIFYYSCERSCRHISKKDFFPTEWLPLTINFEGKIEVDDNPF</sequence>
<keyword evidence="1" id="KW-0328">Glycosyltransferase</keyword>
<protein>
    <submittedName>
        <fullName evidence="3">Uncharacterized protein</fullName>
    </submittedName>
</protein>
<dbReference type="Proteomes" id="UP000580250">
    <property type="component" value="Unassembled WGS sequence"/>
</dbReference>
<dbReference type="GO" id="GO:0005975">
    <property type="term" value="P:carbohydrate metabolic process"/>
    <property type="evidence" value="ECO:0007669"/>
    <property type="project" value="InterPro"/>
</dbReference>
<dbReference type="GO" id="GO:0008107">
    <property type="term" value="F:galactoside 2-alpha-L-fucosyltransferase activity"/>
    <property type="evidence" value="ECO:0007669"/>
    <property type="project" value="InterPro"/>
</dbReference>
<dbReference type="Pfam" id="PF01531">
    <property type="entry name" value="Glyco_transf_11"/>
    <property type="match status" value="1"/>
</dbReference>
<dbReference type="AlphaFoldDB" id="A0A6V7XZH1"/>
<evidence type="ECO:0000313" key="3">
    <source>
        <dbReference type="EMBL" id="CAD2204749.1"/>
    </source>
</evidence>
<keyword evidence="2" id="KW-0808">Transferase</keyword>
<dbReference type="OrthoDB" id="5854901at2759"/>
<evidence type="ECO:0000256" key="2">
    <source>
        <dbReference type="ARBA" id="ARBA00022679"/>
    </source>
</evidence>
<dbReference type="InterPro" id="IPR002516">
    <property type="entry name" value="Glyco_trans_11"/>
</dbReference>
<dbReference type="InterPro" id="IPR052501">
    <property type="entry name" value="Alpha-1-2_FucT"/>
</dbReference>
<dbReference type="PANTHER" id="PTHR22898">
    <property type="entry name" value="UNCHARACTERIZED GLYCOSOL TRANSFERASE-RELATED"/>
    <property type="match status" value="1"/>
</dbReference>
<gene>
    <name evidence="3" type="ORF">MENT_LOCUS58508</name>
</gene>
<accession>A0A6V7XZH1</accession>
<evidence type="ECO:0000256" key="1">
    <source>
        <dbReference type="ARBA" id="ARBA00022676"/>
    </source>
</evidence>
<comment type="caution">
    <text evidence="3">The sequence shown here is derived from an EMBL/GenBank/DDBJ whole genome shotgun (WGS) entry which is preliminary data.</text>
</comment>
<dbReference type="PANTHER" id="PTHR22898:SF3">
    <property type="entry name" value="ALPHA-1,2-FUCOSYLTRANSFERASE-RELATED"/>
    <property type="match status" value="1"/>
</dbReference>
<dbReference type="EMBL" id="CAJEWN010002661">
    <property type="protein sequence ID" value="CAD2204749.1"/>
    <property type="molecule type" value="Genomic_DNA"/>
</dbReference>
<proteinExistence type="predicted"/>
<organism evidence="3 4">
    <name type="scientific">Meloidogyne enterolobii</name>
    <name type="common">Root-knot nematode worm</name>
    <name type="synonym">Meloidogyne mayaguensis</name>
    <dbReference type="NCBI Taxonomy" id="390850"/>
    <lineage>
        <taxon>Eukaryota</taxon>
        <taxon>Metazoa</taxon>
        <taxon>Ecdysozoa</taxon>
        <taxon>Nematoda</taxon>
        <taxon>Chromadorea</taxon>
        <taxon>Rhabditida</taxon>
        <taxon>Tylenchina</taxon>
        <taxon>Tylenchomorpha</taxon>
        <taxon>Tylenchoidea</taxon>
        <taxon>Meloidogynidae</taxon>
        <taxon>Meloidogyninae</taxon>
        <taxon>Meloidogyne</taxon>
    </lineage>
</organism>
<evidence type="ECO:0000313" key="4">
    <source>
        <dbReference type="Proteomes" id="UP000580250"/>
    </source>
</evidence>
<reference evidence="3 4" key="1">
    <citation type="submission" date="2020-08" db="EMBL/GenBank/DDBJ databases">
        <authorList>
            <person name="Koutsovoulos G."/>
            <person name="Danchin GJ E."/>
        </authorList>
    </citation>
    <scope>NUCLEOTIDE SEQUENCE [LARGE SCALE GENOMIC DNA]</scope>
</reference>